<gene>
    <name evidence="2" type="ORF">GCM10008025_14630</name>
</gene>
<organism evidence="2 3">
    <name type="scientific">Ornithinibacillus halotolerans</name>
    <dbReference type="NCBI Taxonomy" id="1274357"/>
    <lineage>
        <taxon>Bacteria</taxon>
        <taxon>Bacillati</taxon>
        <taxon>Bacillota</taxon>
        <taxon>Bacilli</taxon>
        <taxon>Bacillales</taxon>
        <taxon>Bacillaceae</taxon>
        <taxon>Ornithinibacillus</taxon>
    </lineage>
</organism>
<dbReference type="EMBL" id="BMEY01000006">
    <property type="protein sequence ID" value="GGA71887.1"/>
    <property type="molecule type" value="Genomic_DNA"/>
</dbReference>
<evidence type="ECO:0000259" key="1">
    <source>
        <dbReference type="Pfam" id="PF08448"/>
    </source>
</evidence>
<dbReference type="InterPro" id="IPR013656">
    <property type="entry name" value="PAS_4"/>
</dbReference>
<sequence>MKRFLEEVSHDVLAFTRMFDYIKDIVLILEVDRDSFRHIYLNKSAEETFKLEEGFIGKRLEEVLPINQAAGLNEKFQQVQSTLKSIEFTEELLIITKNLYVNQRLVLL</sequence>
<keyword evidence="3" id="KW-1185">Reference proteome</keyword>
<dbReference type="Pfam" id="PF08448">
    <property type="entry name" value="PAS_4"/>
    <property type="match status" value="1"/>
</dbReference>
<feature type="domain" description="PAS fold-4" evidence="1">
    <location>
        <begin position="27"/>
        <end position="93"/>
    </location>
</feature>
<dbReference type="AlphaFoldDB" id="A0A916RUN1"/>
<evidence type="ECO:0000313" key="3">
    <source>
        <dbReference type="Proteomes" id="UP000613512"/>
    </source>
</evidence>
<dbReference type="Proteomes" id="UP000613512">
    <property type="component" value="Unassembled WGS sequence"/>
</dbReference>
<protein>
    <recommendedName>
        <fullName evidence="1">PAS fold-4 domain-containing protein</fullName>
    </recommendedName>
</protein>
<proteinExistence type="predicted"/>
<dbReference type="Gene3D" id="3.30.450.20">
    <property type="entry name" value="PAS domain"/>
    <property type="match status" value="1"/>
</dbReference>
<comment type="caution">
    <text evidence="2">The sequence shown here is derived from an EMBL/GenBank/DDBJ whole genome shotgun (WGS) entry which is preliminary data.</text>
</comment>
<dbReference type="RefSeq" id="WP_188384017.1">
    <property type="nucleotide sequence ID" value="NZ_BMEY01000006.1"/>
</dbReference>
<accession>A0A916RUN1</accession>
<reference evidence="2" key="1">
    <citation type="journal article" date="2014" name="Int. J. Syst. Evol. Microbiol.">
        <title>Complete genome sequence of Corynebacterium casei LMG S-19264T (=DSM 44701T), isolated from a smear-ripened cheese.</title>
        <authorList>
            <consortium name="US DOE Joint Genome Institute (JGI-PGF)"/>
            <person name="Walter F."/>
            <person name="Albersmeier A."/>
            <person name="Kalinowski J."/>
            <person name="Ruckert C."/>
        </authorList>
    </citation>
    <scope>NUCLEOTIDE SEQUENCE</scope>
    <source>
        <strain evidence="2">CGMCC 1.12408</strain>
    </source>
</reference>
<reference evidence="2" key="2">
    <citation type="submission" date="2020-09" db="EMBL/GenBank/DDBJ databases">
        <authorList>
            <person name="Sun Q."/>
            <person name="Zhou Y."/>
        </authorList>
    </citation>
    <scope>NUCLEOTIDE SEQUENCE</scope>
    <source>
        <strain evidence="2">CGMCC 1.12408</strain>
    </source>
</reference>
<name>A0A916RUN1_9BACI</name>
<evidence type="ECO:0000313" key="2">
    <source>
        <dbReference type="EMBL" id="GGA71887.1"/>
    </source>
</evidence>
<dbReference type="InterPro" id="IPR035965">
    <property type="entry name" value="PAS-like_dom_sf"/>
</dbReference>
<dbReference type="SUPFAM" id="SSF55785">
    <property type="entry name" value="PYP-like sensor domain (PAS domain)"/>
    <property type="match status" value="1"/>
</dbReference>